<evidence type="ECO:0000256" key="3">
    <source>
        <dbReference type="ARBA" id="ARBA00022679"/>
    </source>
</evidence>
<dbReference type="AlphaFoldDB" id="A0A1V1NSB5"/>
<dbReference type="SUPFAM" id="SSF53335">
    <property type="entry name" value="S-adenosyl-L-methionine-dependent methyltransferases"/>
    <property type="match status" value="1"/>
</dbReference>
<gene>
    <name evidence="7" type="ORF">OMM_14190</name>
</gene>
<dbReference type="Gene3D" id="1.10.8.100">
    <property type="entry name" value="Ribosomal RNA adenine dimethylase-like, domain 2"/>
    <property type="match status" value="1"/>
</dbReference>
<evidence type="ECO:0000313" key="7">
    <source>
        <dbReference type="EMBL" id="ETR65477.1"/>
    </source>
</evidence>
<dbReference type="FunFam" id="1.10.8.100:FF:000001">
    <property type="entry name" value="Ribosomal RNA small subunit methyltransferase A"/>
    <property type="match status" value="1"/>
</dbReference>
<dbReference type="GO" id="GO:0003723">
    <property type="term" value="F:RNA binding"/>
    <property type="evidence" value="ECO:0007669"/>
    <property type="project" value="UniProtKB-UniRule"/>
</dbReference>
<dbReference type="InterPro" id="IPR001737">
    <property type="entry name" value="KsgA/Erm"/>
</dbReference>
<protein>
    <recommendedName>
        <fullName evidence="9">Ribosomal RNA adenine methylase transferase N-terminal domain-containing protein</fullName>
    </recommendedName>
</protein>
<dbReference type="EMBL" id="ATBP01002783">
    <property type="protein sequence ID" value="ETR65477.1"/>
    <property type="molecule type" value="Genomic_DNA"/>
</dbReference>
<keyword evidence="2 6" id="KW-0489">Methyltransferase</keyword>
<keyword evidence="4 6" id="KW-0949">S-adenosyl-L-methionine</keyword>
<proteinExistence type="inferred from homology"/>
<dbReference type="PROSITE" id="PS51689">
    <property type="entry name" value="SAM_RNA_A_N6_MT"/>
    <property type="match status" value="1"/>
</dbReference>
<sequence length="74" mass="8175">MYDENALFKIVKAAFGKRRKTINNALRGGLSYDASQISEALHQAGIDPIRRAETLSVDDFVNLTNTFASIFGEP</sequence>
<organism evidence="7 8">
    <name type="scientific">Candidatus Magnetoglobus multicellularis str. Araruama</name>
    <dbReference type="NCBI Taxonomy" id="890399"/>
    <lineage>
        <taxon>Bacteria</taxon>
        <taxon>Pseudomonadati</taxon>
        <taxon>Thermodesulfobacteriota</taxon>
        <taxon>Desulfobacteria</taxon>
        <taxon>Desulfobacterales</taxon>
        <taxon>Desulfobacteraceae</taxon>
        <taxon>Candidatus Magnetoglobus</taxon>
    </lineage>
</organism>
<comment type="caution">
    <text evidence="7">The sequence shown here is derived from an EMBL/GenBank/DDBJ whole genome shotgun (WGS) entry which is preliminary data.</text>
</comment>
<evidence type="ECO:0000256" key="6">
    <source>
        <dbReference type="PROSITE-ProRule" id="PRU01026"/>
    </source>
</evidence>
<evidence type="ECO:0008006" key="9">
    <source>
        <dbReference type="Google" id="ProtNLM"/>
    </source>
</evidence>
<keyword evidence="1" id="KW-0698">rRNA processing</keyword>
<evidence type="ECO:0000313" key="8">
    <source>
        <dbReference type="Proteomes" id="UP000189670"/>
    </source>
</evidence>
<comment type="similarity">
    <text evidence="6">Belongs to the class I-like SAM-binding methyltransferase superfamily. rRNA adenine N(6)-methyltransferase family.</text>
</comment>
<feature type="binding site" evidence="6">
    <location>
        <position position="1"/>
    </location>
    <ligand>
        <name>S-adenosyl-L-methionine</name>
        <dbReference type="ChEBI" id="CHEBI:59789"/>
    </ligand>
</feature>
<evidence type="ECO:0000256" key="4">
    <source>
        <dbReference type="ARBA" id="ARBA00022691"/>
    </source>
</evidence>
<reference evidence="8" key="1">
    <citation type="submission" date="2012-11" db="EMBL/GenBank/DDBJ databases">
        <authorList>
            <person name="Lucero-Rivera Y.E."/>
            <person name="Tovar-Ramirez D."/>
        </authorList>
    </citation>
    <scope>NUCLEOTIDE SEQUENCE [LARGE SCALE GENOMIC DNA]</scope>
    <source>
        <strain evidence="8">Araruama</strain>
    </source>
</reference>
<dbReference type="InterPro" id="IPR029063">
    <property type="entry name" value="SAM-dependent_MTases_sf"/>
</dbReference>
<dbReference type="Proteomes" id="UP000189670">
    <property type="component" value="Unassembled WGS sequence"/>
</dbReference>
<name>A0A1V1NSB5_9BACT</name>
<comment type="caution">
    <text evidence="6">Lacks conserved residue(s) required for the propagation of feature annotation.</text>
</comment>
<evidence type="ECO:0000256" key="1">
    <source>
        <dbReference type="ARBA" id="ARBA00022552"/>
    </source>
</evidence>
<evidence type="ECO:0000256" key="5">
    <source>
        <dbReference type="ARBA" id="ARBA00022884"/>
    </source>
</evidence>
<dbReference type="InterPro" id="IPR023165">
    <property type="entry name" value="rRNA_Ade_diMease-like_C"/>
</dbReference>
<evidence type="ECO:0000256" key="2">
    <source>
        <dbReference type="ARBA" id="ARBA00022603"/>
    </source>
</evidence>
<keyword evidence="5 6" id="KW-0694">RNA-binding</keyword>
<dbReference type="GO" id="GO:0000179">
    <property type="term" value="F:rRNA (adenine-N6,N6-)-dimethyltransferase activity"/>
    <property type="evidence" value="ECO:0007669"/>
    <property type="project" value="UniProtKB-UniRule"/>
</dbReference>
<keyword evidence="3 6" id="KW-0808">Transferase</keyword>
<accession>A0A1V1NSB5</accession>